<keyword evidence="3" id="KW-1185">Reference proteome</keyword>
<feature type="region of interest" description="Disordered" evidence="1">
    <location>
        <begin position="271"/>
        <end position="291"/>
    </location>
</feature>
<gene>
    <name evidence="2" type="ORF">THAOC_10677</name>
</gene>
<reference evidence="2 3" key="1">
    <citation type="journal article" date="2012" name="Genome Biol.">
        <title>Genome and low-iron response of an oceanic diatom adapted to chronic iron limitation.</title>
        <authorList>
            <person name="Lommer M."/>
            <person name="Specht M."/>
            <person name="Roy A.S."/>
            <person name="Kraemer L."/>
            <person name="Andreson R."/>
            <person name="Gutowska M.A."/>
            <person name="Wolf J."/>
            <person name="Bergner S.V."/>
            <person name="Schilhabel M.B."/>
            <person name="Klostermeier U.C."/>
            <person name="Beiko R.G."/>
            <person name="Rosenstiel P."/>
            <person name="Hippler M."/>
            <person name="Laroche J."/>
        </authorList>
    </citation>
    <scope>NUCLEOTIDE SEQUENCE [LARGE SCALE GENOMIC DNA]</scope>
    <source>
        <strain evidence="2 3">CCMP1005</strain>
    </source>
</reference>
<organism evidence="2 3">
    <name type="scientific">Thalassiosira oceanica</name>
    <name type="common">Marine diatom</name>
    <dbReference type="NCBI Taxonomy" id="159749"/>
    <lineage>
        <taxon>Eukaryota</taxon>
        <taxon>Sar</taxon>
        <taxon>Stramenopiles</taxon>
        <taxon>Ochrophyta</taxon>
        <taxon>Bacillariophyta</taxon>
        <taxon>Coscinodiscophyceae</taxon>
        <taxon>Thalassiosirophycidae</taxon>
        <taxon>Thalassiosirales</taxon>
        <taxon>Thalassiosiraceae</taxon>
        <taxon>Thalassiosira</taxon>
    </lineage>
</organism>
<sequence>MNCIQQQHTSLVQTSSGRYKWRLDATSSGISAPNSKRQLKLLQRKIKWLDEQLLKSNKSTTVDEVHQIDRETQTFSEEGTSALESEIQQSASEFSSLQIQRIADEHHQAANLVHPIQSVKSAEGTSVHEVSISESSRSISLLAVSTSNNSVDSGDTSEGSQLGIKGEPSERTDPQSGGEVGADDTQPEEVQTSFDLPTIELGSNITSVVCVDHGTVCAKSLQSFVVAAPDEVNEREYMIQFDANSSVVIIPDSFLNEDGSDRSIVAEDGQDYDSNAAGVVDHPPTEQQHYL</sequence>
<protein>
    <submittedName>
        <fullName evidence="2">Uncharacterized protein</fullName>
    </submittedName>
</protein>
<dbReference type="AlphaFoldDB" id="K0TCI1"/>
<dbReference type="Proteomes" id="UP000266841">
    <property type="component" value="Unassembled WGS sequence"/>
</dbReference>
<evidence type="ECO:0000256" key="1">
    <source>
        <dbReference type="SAM" id="MobiDB-lite"/>
    </source>
</evidence>
<dbReference type="EMBL" id="AGNL01011900">
    <property type="protein sequence ID" value="EJK68167.1"/>
    <property type="molecule type" value="Genomic_DNA"/>
</dbReference>
<accession>K0TCI1</accession>
<feature type="region of interest" description="Disordered" evidence="1">
    <location>
        <begin position="145"/>
        <end position="188"/>
    </location>
</feature>
<comment type="caution">
    <text evidence="2">The sequence shown here is derived from an EMBL/GenBank/DDBJ whole genome shotgun (WGS) entry which is preliminary data.</text>
</comment>
<feature type="non-terminal residue" evidence="2">
    <location>
        <position position="291"/>
    </location>
</feature>
<feature type="compositionally biased region" description="Polar residues" evidence="1">
    <location>
        <begin position="148"/>
        <end position="160"/>
    </location>
</feature>
<evidence type="ECO:0000313" key="2">
    <source>
        <dbReference type="EMBL" id="EJK68167.1"/>
    </source>
</evidence>
<evidence type="ECO:0000313" key="3">
    <source>
        <dbReference type="Proteomes" id="UP000266841"/>
    </source>
</evidence>
<name>K0TCI1_THAOC</name>
<proteinExistence type="predicted"/>